<reference evidence="1 2" key="1">
    <citation type="submission" date="2014-02" db="EMBL/GenBank/DDBJ databases">
        <title>Expanding our view of genomic diversity in Candidatus Accumulibacter clades.</title>
        <authorList>
            <person name="Skennerton C.T."/>
            <person name="Barr J.J."/>
            <person name="Slater F.R."/>
            <person name="Bond P.L."/>
            <person name="Tyson G.W."/>
        </authorList>
    </citation>
    <scope>NUCLEOTIDE SEQUENCE [LARGE SCALE GENOMIC DNA]</scope>
    <source>
        <strain evidence="2">BA-92</strain>
    </source>
</reference>
<evidence type="ECO:0000313" key="1">
    <source>
        <dbReference type="EMBL" id="EXI81415.1"/>
    </source>
</evidence>
<dbReference type="InterPro" id="IPR045397">
    <property type="entry name" value="TumE-like"/>
</dbReference>
<dbReference type="STRING" id="1454003.AW10_01147"/>
<accession>A0A011PX28</accession>
<evidence type="ECO:0000313" key="2">
    <source>
        <dbReference type="Proteomes" id="UP000021816"/>
    </source>
</evidence>
<dbReference type="Proteomes" id="UP000021816">
    <property type="component" value="Unassembled WGS sequence"/>
</dbReference>
<comment type="caution">
    <text evidence="1">The sequence shown here is derived from an EMBL/GenBank/DDBJ whole genome shotgun (WGS) entry which is preliminary data.</text>
</comment>
<sequence length="98" mass="11422">MKAIALLQRRIVIAADAFIEVVVWRVPVSLPPSTRAFKYRLAYIVEGRCVLRYDNERGKGDHRHSAMGETPYDFSTPEQLMLDFEADVWRWNDEHGRS</sequence>
<proteinExistence type="predicted"/>
<dbReference type="AlphaFoldDB" id="A0A011PX28"/>
<protein>
    <submittedName>
        <fullName evidence="1">Uncharacterized protein</fullName>
    </submittedName>
</protein>
<dbReference type="PATRIC" id="fig|1454003.3.peg.1182"/>
<dbReference type="Pfam" id="PF20126">
    <property type="entry name" value="TumE"/>
    <property type="match status" value="1"/>
</dbReference>
<dbReference type="EMBL" id="JEMX01000022">
    <property type="protein sequence ID" value="EXI81415.1"/>
    <property type="molecule type" value="Genomic_DNA"/>
</dbReference>
<organism evidence="1 2">
    <name type="scientific">Candidatus Accumulibacter appositus</name>
    <dbReference type="NCBI Taxonomy" id="1454003"/>
    <lineage>
        <taxon>Bacteria</taxon>
        <taxon>Pseudomonadati</taxon>
        <taxon>Pseudomonadota</taxon>
        <taxon>Betaproteobacteria</taxon>
        <taxon>Candidatus Accumulibacter</taxon>
    </lineage>
</organism>
<name>A0A011PX28_9PROT</name>
<gene>
    <name evidence="1" type="ORF">AW10_01147</name>
</gene>